<dbReference type="InterPro" id="IPR027417">
    <property type="entry name" value="P-loop_NTPase"/>
</dbReference>
<comment type="similarity">
    <text evidence="1">Belongs to the sulfotransferase 1 family.</text>
</comment>
<feature type="non-terminal residue" evidence="4">
    <location>
        <position position="342"/>
    </location>
</feature>
<organism evidence="4 5">
    <name type="scientific">Meganyctiphanes norvegica</name>
    <name type="common">Northern krill</name>
    <name type="synonym">Thysanopoda norvegica</name>
    <dbReference type="NCBI Taxonomy" id="48144"/>
    <lineage>
        <taxon>Eukaryota</taxon>
        <taxon>Metazoa</taxon>
        <taxon>Ecdysozoa</taxon>
        <taxon>Arthropoda</taxon>
        <taxon>Crustacea</taxon>
        <taxon>Multicrustacea</taxon>
        <taxon>Malacostraca</taxon>
        <taxon>Eumalacostraca</taxon>
        <taxon>Eucarida</taxon>
        <taxon>Euphausiacea</taxon>
        <taxon>Euphausiidae</taxon>
        <taxon>Meganyctiphanes</taxon>
    </lineage>
</organism>
<dbReference type="SUPFAM" id="SSF52540">
    <property type="entry name" value="P-loop containing nucleoside triphosphate hydrolases"/>
    <property type="match status" value="1"/>
</dbReference>
<reference evidence="4 5" key="1">
    <citation type="submission" date="2024-05" db="EMBL/GenBank/DDBJ databases">
        <authorList>
            <person name="Wallberg A."/>
        </authorList>
    </citation>
    <scope>NUCLEOTIDE SEQUENCE [LARGE SCALE GENOMIC DNA]</scope>
</reference>
<gene>
    <name evidence="4" type="ORF">MNOR_LOCUS22807</name>
</gene>
<evidence type="ECO:0000313" key="5">
    <source>
        <dbReference type="Proteomes" id="UP001497623"/>
    </source>
</evidence>
<dbReference type="EMBL" id="CAXKWB010019531">
    <property type="protein sequence ID" value="CAL4122058.1"/>
    <property type="molecule type" value="Genomic_DNA"/>
</dbReference>
<dbReference type="Gene3D" id="3.40.50.300">
    <property type="entry name" value="P-loop containing nucleotide triphosphate hydrolases"/>
    <property type="match status" value="1"/>
</dbReference>
<dbReference type="Pfam" id="PF00685">
    <property type="entry name" value="Sulfotransfer_1"/>
    <property type="match status" value="1"/>
</dbReference>
<sequence>MSSHFPYEFVELPSETQAEVMKHFLGYKGGLGEVKGPGHLIPMHYDKLKHEYYNFKFNSDDVVIVTQPKCGTTWTQEIVWCMRNNLDFQAAEEKALWIRAPFLEFDAIKPVEMTVIKPVLDALQSAGVKSNVGEEYLSVAKSIPGPRTIKTHLPFSLLPPDLLDTCKVIYVARNPRDACVSYYHHQRLIKCSEYVGDFPTFLDFWCRDLMLQGPYWAHVEEGWSRREHPNMLFMFYEDMKLNINEQTNCLNTFLGTNLSQAQLQKVVNFTDVGSMKKRTNIKDLFKIMSGNRPSTTDENYQVGKGTTGDWKNYITPQLDSKFDTWIRKWGHIADNVPFRNVL</sequence>
<dbReference type="Proteomes" id="UP001497623">
    <property type="component" value="Unassembled WGS sequence"/>
</dbReference>
<keyword evidence="5" id="KW-1185">Reference proteome</keyword>
<evidence type="ECO:0000259" key="3">
    <source>
        <dbReference type="Pfam" id="PF00685"/>
    </source>
</evidence>
<evidence type="ECO:0000256" key="2">
    <source>
        <dbReference type="ARBA" id="ARBA00022679"/>
    </source>
</evidence>
<dbReference type="GO" id="GO:0008146">
    <property type="term" value="F:sulfotransferase activity"/>
    <property type="evidence" value="ECO:0007669"/>
    <property type="project" value="InterPro"/>
</dbReference>
<proteinExistence type="inferred from homology"/>
<dbReference type="InterPro" id="IPR000863">
    <property type="entry name" value="Sulfotransferase_dom"/>
</dbReference>
<evidence type="ECO:0000313" key="4">
    <source>
        <dbReference type="EMBL" id="CAL4122058.1"/>
    </source>
</evidence>
<feature type="domain" description="Sulfotransferase" evidence="3">
    <location>
        <begin position="60"/>
        <end position="329"/>
    </location>
</feature>
<dbReference type="AlphaFoldDB" id="A0AAV2RBC9"/>
<comment type="caution">
    <text evidence="4">The sequence shown here is derived from an EMBL/GenBank/DDBJ whole genome shotgun (WGS) entry which is preliminary data.</text>
</comment>
<dbReference type="PANTHER" id="PTHR11783">
    <property type="entry name" value="SULFOTRANSFERASE SULT"/>
    <property type="match status" value="1"/>
</dbReference>
<name>A0AAV2RBC9_MEGNR</name>
<accession>A0AAV2RBC9</accession>
<evidence type="ECO:0000256" key="1">
    <source>
        <dbReference type="ARBA" id="ARBA00005771"/>
    </source>
</evidence>
<keyword evidence="2" id="KW-0808">Transferase</keyword>
<protein>
    <recommendedName>
        <fullName evidence="3">Sulfotransferase domain-containing protein</fullName>
    </recommendedName>
</protein>